<evidence type="ECO:0000313" key="3">
    <source>
        <dbReference type="EMBL" id="NVN30597.1"/>
    </source>
</evidence>
<dbReference type="InterPro" id="IPR013762">
    <property type="entry name" value="Integrase-like_cat_sf"/>
</dbReference>
<sequence>MLTIAEMAALWDAIEPHHLRVFFLLLLGTAARPAALLELTREQCDVVSRLITLNPAGRDQTKKRRPTIAIPDFLVPVIESVPAGPLVTYKGSAIQKINLSWRDARNLAGLDAEVVPTTIRHTIATELRRRGVPEWEVEGQLGHAAQGKKTTARYAKYAPDYLSKAREAIDQIASEIDRVAARSFSEFTNVRASSVLVPFRGLFETPRNTGAGEGIRTLDPNLGKVLIASAALVTC</sequence>
<dbReference type="InterPro" id="IPR011010">
    <property type="entry name" value="DNA_brk_join_enz"/>
</dbReference>
<accession>A0A850NXE6</accession>
<evidence type="ECO:0000259" key="2">
    <source>
        <dbReference type="PROSITE" id="PS51898"/>
    </source>
</evidence>
<dbReference type="Gene3D" id="1.10.443.10">
    <property type="entry name" value="Intergrase catalytic core"/>
    <property type="match status" value="1"/>
</dbReference>
<name>A0A850NXE6_9PROT</name>
<feature type="domain" description="Tyr recombinase" evidence="2">
    <location>
        <begin position="1"/>
        <end position="167"/>
    </location>
</feature>
<dbReference type="PROSITE" id="PS51898">
    <property type="entry name" value="TYR_RECOMBINASE"/>
    <property type="match status" value="1"/>
</dbReference>
<evidence type="ECO:0000256" key="1">
    <source>
        <dbReference type="ARBA" id="ARBA00023172"/>
    </source>
</evidence>
<dbReference type="Pfam" id="PF00589">
    <property type="entry name" value="Phage_integrase"/>
    <property type="match status" value="1"/>
</dbReference>
<proteinExistence type="predicted"/>
<dbReference type="GO" id="GO:0006310">
    <property type="term" value="P:DNA recombination"/>
    <property type="evidence" value="ECO:0007669"/>
    <property type="project" value="UniProtKB-KW"/>
</dbReference>
<protein>
    <submittedName>
        <fullName evidence="3">Tyrosine-type recombinase/integrase</fullName>
    </submittedName>
</protein>
<dbReference type="GO" id="GO:0015074">
    <property type="term" value="P:DNA integration"/>
    <property type="evidence" value="ECO:0007669"/>
    <property type="project" value="InterPro"/>
</dbReference>
<organism evidence="3 4">
    <name type="scientific">Endobacter medicaginis</name>
    <dbReference type="NCBI Taxonomy" id="1181271"/>
    <lineage>
        <taxon>Bacteria</taxon>
        <taxon>Pseudomonadati</taxon>
        <taxon>Pseudomonadota</taxon>
        <taxon>Alphaproteobacteria</taxon>
        <taxon>Acetobacterales</taxon>
        <taxon>Acetobacteraceae</taxon>
        <taxon>Endobacter</taxon>
    </lineage>
</organism>
<gene>
    <name evidence="3" type="ORF">HUK83_09680</name>
</gene>
<comment type="caution">
    <text evidence="3">The sequence shown here is derived from an EMBL/GenBank/DDBJ whole genome shotgun (WGS) entry which is preliminary data.</text>
</comment>
<dbReference type="InterPro" id="IPR002104">
    <property type="entry name" value="Integrase_catalytic"/>
</dbReference>
<keyword evidence="1" id="KW-0233">DNA recombination</keyword>
<reference evidence="3 4" key="1">
    <citation type="submission" date="2020-06" db="EMBL/GenBank/DDBJ databases">
        <title>Description of novel acetic acid bacteria.</title>
        <authorList>
            <person name="Sombolestani A."/>
        </authorList>
    </citation>
    <scope>NUCLEOTIDE SEQUENCE [LARGE SCALE GENOMIC DNA]</scope>
    <source>
        <strain evidence="3 4">LMG 26838</strain>
    </source>
</reference>
<dbReference type="EMBL" id="JABXXQ010000181">
    <property type="protein sequence ID" value="NVN30597.1"/>
    <property type="molecule type" value="Genomic_DNA"/>
</dbReference>
<dbReference type="GO" id="GO:0003677">
    <property type="term" value="F:DNA binding"/>
    <property type="evidence" value="ECO:0007669"/>
    <property type="project" value="InterPro"/>
</dbReference>
<dbReference type="AlphaFoldDB" id="A0A850NXE6"/>
<evidence type="ECO:0000313" key="4">
    <source>
        <dbReference type="Proteomes" id="UP000565205"/>
    </source>
</evidence>
<dbReference type="Proteomes" id="UP000565205">
    <property type="component" value="Unassembled WGS sequence"/>
</dbReference>
<dbReference type="SUPFAM" id="SSF56349">
    <property type="entry name" value="DNA breaking-rejoining enzymes"/>
    <property type="match status" value="1"/>
</dbReference>